<reference evidence="1 2" key="1">
    <citation type="journal article" date="2022" name="Allergy">
        <title>Genome assembly and annotation of Periplaneta americana reveal a comprehensive cockroach allergen profile.</title>
        <authorList>
            <person name="Wang L."/>
            <person name="Xiong Q."/>
            <person name="Saelim N."/>
            <person name="Wang L."/>
            <person name="Nong W."/>
            <person name="Wan A.T."/>
            <person name="Shi M."/>
            <person name="Liu X."/>
            <person name="Cao Q."/>
            <person name="Hui J.H.L."/>
            <person name="Sookrung N."/>
            <person name="Leung T.F."/>
            <person name="Tungtrongchitr A."/>
            <person name="Tsui S.K.W."/>
        </authorList>
    </citation>
    <scope>NUCLEOTIDE SEQUENCE [LARGE SCALE GENOMIC DNA]</scope>
    <source>
        <strain evidence="1">PWHHKU_190912</strain>
    </source>
</reference>
<dbReference type="Gene3D" id="3.30.420.10">
    <property type="entry name" value="Ribonuclease H-like superfamily/Ribonuclease H"/>
    <property type="match status" value="1"/>
</dbReference>
<proteinExistence type="predicted"/>
<protein>
    <submittedName>
        <fullName evidence="1">Uncharacterized protein</fullName>
    </submittedName>
</protein>
<organism evidence="1 2">
    <name type="scientific">Periplaneta americana</name>
    <name type="common">American cockroach</name>
    <name type="synonym">Blatta americana</name>
    <dbReference type="NCBI Taxonomy" id="6978"/>
    <lineage>
        <taxon>Eukaryota</taxon>
        <taxon>Metazoa</taxon>
        <taxon>Ecdysozoa</taxon>
        <taxon>Arthropoda</taxon>
        <taxon>Hexapoda</taxon>
        <taxon>Insecta</taxon>
        <taxon>Pterygota</taxon>
        <taxon>Neoptera</taxon>
        <taxon>Polyneoptera</taxon>
        <taxon>Dictyoptera</taxon>
        <taxon>Blattodea</taxon>
        <taxon>Blattoidea</taxon>
        <taxon>Blattidae</taxon>
        <taxon>Blattinae</taxon>
        <taxon>Periplaneta</taxon>
    </lineage>
</organism>
<dbReference type="InterPro" id="IPR036397">
    <property type="entry name" value="RNaseH_sf"/>
</dbReference>
<dbReference type="Proteomes" id="UP001148838">
    <property type="component" value="Unassembled WGS sequence"/>
</dbReference>
<sequence>MRLSLKKAAKQCNVVCCDENSSPHIPVRHHATDTFPSEYFSRREWRKLRNAELHTMYSSADIIRNNISRRLRWAGYVAGMGESRNAYRVLVGRPEGKRPLGRPRRRREDNIKMDLREVGYEGRDCNNLAQDRNRWRAYVRAAMNLRVLKSHTYIPSTDGPFRRYATSSSVTPELLVISILRCAFVDGGGGDTADYNTFEEVHSLSVTGSTRSIDIIAFKESTRSGFIIDPTVSFETNEEQPAEVDNEKKNIYNPTIPYYLQKYQLKELEVIGLLVGAREALKDTVYTTKPRTLEELRIQIERACNNIPLATIQLVCRSVVRPCWECIVVEGAILNMYWLKECKTAKVSLMLAGSEFQSLGRAVVKEDEYEEVRWDGIVSIVSWRERVFRLWWEESRKVGNSAIGEYYDDYTSGGMGRNWHRAHAPLRLVARSRDLQKVGLQEHGSYFRP</sequence>
<accession>A0ABQ8TJC7</accession>
<comment type="caution">
    <text evidence="1">The sequence shown here is derived from an EMBL/GenBank/DDBJ whole genome shotgun (WGS) entry which is preliminary data.</text>
</comment>
<evidence type="ECO:0000313" key="2">
    <source>
        <dbReference type="Proteomes" id="UP001148838"/>
    </source>
</evidence>
<name>A0ABQ8TJC7_PERAM</name>
<dbReference type="EMBL" id="JAJSOF020000009">
    <property type="protein sequence ID" value="KAJ4446726.1"/>
    <property type="molecule type" value="Genomic_DNA"/>
</dbReference>
<gene>
    <name evidence="1" type="ORF">ANN_13423</name>
</gene>
<keyword evidence="2" id="KW-1185">Reference proteome</keyword>
<evidence type="ECO:0000313" key="1">
    <source>
        <dbReference type="EMBL" id="KAJ4446726.1"/>
    </source>
</evidence>